<dbReference type="OrthoDB" id="581140at2"/>
<protein>
    <submittedName>
        <fullName evidence="1">Uncharacterized protein</fullName>
    </submittedName>
</protein>
<reference evidence="1 2" key="1">
    <citation type="submission" date="2019-01" db="EMBL/GenBank/DDBJ databases">
        <title>Complete genome sequencing of Aequorivita sp. H23M31.</title>
        <authorList>
            <person name="Bae J.-W."/>
        </authorList>
    </citation>
    <scope>NUCLEOTIDE SEQUENCE [LARGE SCALE GENOMIC DNA]</scope>
    <source>
        <strain evidence="1 2">H23M31</strain>
    </source>
</reference>
<name>A0A410FZF7_9FLAO</name>
<dbReference type="AlphaFoldDB" id="A0A410FZF7"/>
<proteinExistence type="predicted"/>
<keyword evidence="2" id="KW-1185">Reference proteome</keyword>
<gene>
    <name evidence="1" type="ORF">EI546_01120</name>
</gene>
<dbReference type="RefSeq" id="WP_128248816.1">
    <property type="nucleotide sequence ID" value="NZ_CP034951.1"/>
</dbReference>
<organism evidence="1 2">
    <name type="scientific">Aequorivita ciconiae</name>
    <dbReference type="NCBI Taxonomy" id="2494375"/>
    <lineage>
        <taxon>Bacteria</taxon>
        <taxon>Pseudomonadati</taxon>
        <taxon>Bacteroidota</taxon>
        <taxon>Flavobacteriia</taxon>
        <taxon>Flavobacteriales</taxon>
        <taxon>Flavobacteriaceae</taxon>
        <taxon>Aequorivita</taxon>
    </lineage>
</organism>
<accession>A0A410FZF7</accession>
<evidence type="ECO:0000313" key="2">
    <source>
        <dbReference type="Proteomes" id="UP000285517"/>
    </source>
</evidence>
<evidence type="ECO:0000313" key="1">
    <source>
        <dbReference type="EMBL" id="QAA80415.1"/>
    </source>
</evidence>
<dbReference type="KEGG" id="aev:EI546_01120"/>
<sequence length="151" mass="15993">MYSSAYRGYAVNKGTVELIFGPIATPASAKFKIRLASFSVTNGNGADATDTVIVSISIDGGTTYSEELLIKGNDNNKWGFDAVRAATTSYNGTNTPNSFTSGSGIHPTTGGISFLEVTGIPTSTNLKVKIEMKNNADNEIWVVDDAEIDIE</sequence>
<dbReference type="Proteomes" id="UP000285517">
    <property type="component" value="Chromosome"/>
</dbReference>
<dbReference type="EMBL" id="CP034951">
    <property type="protein sequence ID" value="QAA80415.1"/>
    <property type="molecule type" value="Genomic_DNA"/>
</dbReference>